<feature type="transmembrane region" description="Helical" evidence="1">
    <location>
        <begin position="112"/>
        <end position="132"/>
    </location>
</feature>
<feature type="transmembrane region" description="Helical" evidence="1">
    <location>
        <begin position="12"/>
        <end position="28"/>
    </location>
</feature>
<evidence type="ECO:0000313" key="3">
    <source>
        <dbReference type="Proteomes" id="UP000277580"/>
    </source>
</evidence>
<gene>
    <name evidence="2" type="ORF">P167DRAFT_154470</name>
</gene>
<sequence length="178" mass="19976">MTYEFQPGRRGFVFLVSFFLLSFSFSFLRGHFRICFFFLFSAVAGFLDLALLERSKNGSRFNAALGQETYLRTFTLNPSNFHLLVHTPFVSLLWGGGGSAKVVLSLERAFDCFLLTLACLCCLCLLMLYVFLRLLSLFLFPMGSPFSIGDSGSFLLVFSWLNRDWGFGGVGLGGETKK</sequence>
<reference evidence="2 3" key="1">
    <citation type="journal article" date="2018" name="Nat. Ecol. Evol.">
        <title>Pezizomycetes genomes reveal the molecular basis of ectomycorrhizal truffle lifestyle.</title>
        <authorList>
            <person name="Murat C."/>
            <person name="Payen T."/>
            <person name="Noel B."/>
            <person name="Kuo A."/>
            <person name="Morin E."/>
            <person name="Chen J."/>
            <person name="Kohler A."/>
            <person name="Krizsan K."/>
            <person name="Balestrini R."/>
            <person name="Da Silva C."/>
            <person name="Montanini B."/>
            <person name="Hainaut M."/>
            <person name="Levati E."/>
            <person name="Barry K.W."/>
            <person name="Belfiori B."/>
            <person name="Cichocki N."/>
            <person name="Clum A."/>
            <person name="Dockter R.B."/>
            <person name="Fauchery L."/>
            <person name="Guy J."/>
            <person name="Iotti M."/>
            <person name="Le Tacon F."/>
            <person name="Lindquist E.A."/>
            <person name="Lipzen A."/>
            <person name="Malagnac F."/>
            <person name="Mello A."/>
            <person name="Molinier V."/>
            <person name="Miyauchi S."/>
            <person name="Poulain J."/>
            <person name="Riccioni C."/>
            <person name="Rubini A."/>
            <person name="Sitrit Y."/>
            <person name="Splivallo R."/>
            <person name="Traeger S."/>
            <person name="Wang M."/>
            <person name="Zifcakova L."/>
            <person name="Wipf D."/>
            <person name="Zambonelli A."/>
            <person name="Paolocci F."/>
            <person name="Nowrousian M."/>
            <person name="Ottonello S."/>
            <person name="Baldrian P."/>
            <person name="Spatafora J.W."/>
            <person name="Henrissat B."/>
            <person name="Nagy L.G."/>
            <person name="Aury J.M."/>
            <person name="Wincker P."/>
            <person name="Grigoriev I.V."/>
            <person name="Bonfante P."/>
            <person name="Martin F.M."/>
        </authorList>
    </citation>
    <scope>NUCLEOTIDE SEQUENCE [LARGE SCALE GENOMIC DNA]</scope>
    <source>
        <strain evidence="2 3">CCBAS932</strain>
    </source>
</reference>
<feature type="transmembrane region" description="Helical" evidence="1">
    <location>
        <begin position="34"/>
        <end position="52"/>
    </location>
</feature>
<organism evidence="2 3">
    <name type="scientific">Morchella conica CCBAS932</name>
    <dbReference type="NCBI Taxonomy" id="1392247"/>
    <lineage>
        <taxon>Eukaryota</taxon>
        <taxon>Fungi</taxon>
        <taxon>Dikarya</taxon>
        <taxon>Ascomycota</taxon>
        <taxon>Pezizomycotina</taxon>
        <taxon>Pezizomycetes</taxon>
        <taxon>Pezizales</taxon>
        <taxon>Morchellaceae</taxon>
        <taxon>Morchella</taxon>
    </lineage>
</organism>
<keyword evidence="1" id="KW-0812">Transmembrane</keyword>
<accession>A0A3N4L404</accession>
<evidence type="ECO:0000313" key="2">
    <source>
        <dbReference type="EMBL" id="RPB12765.1"/>
    </source>
</evidence>
<dbReference type="EMBL" id="ML119127">
    <property type="protein sequence ID" value="RPB12765.1"/>
    <property type="molecule type" value="Genomic_DNA"/>
</dbReference>
<protein>
    <recommendedName>
        <fullName evidence="4">Transmembrane protein</fullName>
    </recommendedName>
</protein>
<keyword evidence="1" id="KW-0472">Membrane</keyword>
<dbReference type="InParanoid" id="A0A3N4L404"/>
<keyword evidence="3" id="KW-1185">Reference proteome</keyword>
<evidence type="ECO:0008006" key="4">
    <source>
        <dbReference type="Google" id="ProtNLM"/>
    </source>
</evidence>
<dbReference type="Proteomes" id="UP000277580">
    <property type="component" value="Unassembled WGS sequence"/>
</dbReference>
<evidence type="ECO:0000256" key="1">
    <source>
        <dbReference type="SAM" id="Phobius"/>
    </source>
</evidence>
<dbReference type="AlphaFoldDB" id="A0A3N4L404"/>
<proteinExistence type="predicted"/>
<keyword evidence="1" id="KW-1133">Transmembrane helix</keyword>
<name>A0A3N4L404_9PEZI</name>